<dbReference type="GO" id="GO:0008168">
    <property type="term" value="F:methyltransferase activity"/>
    <property type="evidence" value="ECO:0007669"/>
    <property type="project" value="UniProtKB-KW"/>
</dbReference>
<keyword evidence="2" id="KW-0808">Transferase</keyword>
<comment type="caution">
    <text evidence="4">The sequence shown here is derived from an EMBL/GenBank/DDBJ whole genome shotgun (WGS) entry which is preliminary data.</text>
</comment>
<dbReference type="Gene3D" id="3.40.50.150">
    <property type="entry name" value="Vaccinia Virus protein VP39"/>
    <property type="match status" value="1"/>
</dbReference>
<gene>
    <name evidence="4" type="primary">TRDMT1</name>
    <name evidence="4" type="ORF">SNEC2469_LOCUS30077</name>
</gene>
<organism evidence="4 5">
    <name type="scientific">Symbiodinium necroappetens</name>
    <dbReference type="NCBI Taxonomy" id="1628268"/>
    <lineage>
        <taxon>Eukaryota</taxon>
        <taxon>Sar</taxon>
        <taxon>Alveolata</taxon>
        <taxon>Dinophyceae</taxon>
        <taxon>Suessiales</taxon>
        <taxon>Symbiodiniaceae</taxon>
        <taxon>Symbiodinium</taxon>
    </lineage>
</organism>
<dbReference type="PANTHER" id="PTHR46098">
    <property type="entry name" value="TRNA (CYTOSINE(38)-C(5))-METHYLTRANSFERASE"/>
    <property type="match status" value="1"/>
</dbReference>
<dbReference type="InterPro" id="IPR001525">
    <property type="entry name" value="C5_MeTfrase"/>
</dbReference>
<name>A0A813BAQ8_9DINO</name>
<dbReference type="InterPro" id="IPR029063">
    <property type="entry name" value="SAM-dependent_MTases_sf"/>
</dbReference>
<evidence type="ECO:0000256" key="1">
    <source>
        <dbReference type="ARBA" id="ARBA00022603"/>
    </source>
</evidence>
<proteinExistence type="predicted"/>
<keyword evidence="5" id="KW-1185">Reference proteome</keyword>
<dbReference type="EMBL" id="CAJNJA010069141">
    <property type="protein sequence ID" value="CAE7897051.1"/>
    <property type="molecule type" value="Genomic_DNA"/>
</dbReference>
<sequence length="549" mass="61116">MRRSGVCFTELAWQLKTNCEVHSAMKVNCGAFGSALGRLADGLKLLWRTRVRIWPGTSFIRDMDCHRARKYMCSVYAGFMIDSVAVEVNQQALAVYGLNFGPDHVVNRDICSLTSRWFDQQQCRIWTMSPPCQPYTRQGKIRDAEDPRAKPLLHIISVLREVTTPPEAIVLENVRNFEQSDSYSQLCDALRTRGFGWRSFLLSPQQFGFPNARLRFYMVAKRRPLLFRRVPDMATASDSGEGSLEEPWRHLPCSAAETGHEGHLIPSETLRNTCSACGQPAPAAPTGRCCYELQPVSAFLDADDARWLVPEGTMQKESARCFDVVHPGCRHSLCFTKAYGRYVDGTGSVLSAASRLAESQSEPGSYTMQQFYGLLRYFAPAEVARLLGFKLEVGDASCSPGCLPQCLSHPCSVEAAKACQCSRYQLPLAKPRELWGLLGNSLNPQVVALVCEACDLADLLPCRDGKGASRTSTRHQYSWAIAFYAAVKTKALHKPFLQLAARPLGSGSKSWYIISYHIRAYGVVMLPCCLSTVDGCRRSVCPFRDMSHE</sequence>
<protein>
    <submittedName>
        <fullName evidence="4">TRDMT1 protein</fullName>
    </submittedName>
</protein>
<keyword evidence="3" id="KW-0949">S-adenosyl-L-methionine</keyword>
<dbReference type="GO" id="GO:0032259">
    <property type="term" value="P:methylation"/>
    <property type="evidence" value="ECO:0007669"/>
    <property type="project" value="UniProtKB-KW"/>
</dbReference>
<dbReference type="Pfam" id="PF00145">
    <property type="entry name" value="DNA_methylase"/>
    <property type="match status" value="1"/>
</dbReference>
<dbReference type="PANTHER" id="PTHR46098:SF1">
    <property type="entry name" value="TRNA (CYTOSINE(38)-C(5))-METHYLTRANSFERASE"/>
    <property type="match status" value="1"/>
</dbReference>
<dbReference type="SUPFAM" id="SSF53335">
    <property type="entry name" value="S-adenosyl-L-methionine-dependent methyltransferases"/>
    <property type="match status" value="1"/>
</dbReference>
<evidence type="ECO:0000313" key="4">
    <source>
        <dbReference type="EMBL" id="CAE7897051.1"/>
    </source>
</evidence>
<dbReference type="Proteomes" id="UP000601435">
    <property type="component" value="Unassembled WGS sequence"/>
</dbReference>
<reference evidence="4" key="1">
    <citation type="submission" date="2021-02" db="EMBL/GenBank/DDBJ databases">
        <authorList>
            <person name="Dougan E. K."/>
            <person name="Rhodes N."/>
            <person name="Thang M."/>
            <person name="Chan C."/>
        </authorList>
    </citation>
    <scope>NUCLEOTIDE SEQUENCE</scope>
</reference>
<evidence type="ECO:0000256" key="2">
    <source>
        <dbReference type="ARBA" id="ARBA00022679"/>
    </source>
</evidence>
<dbReference type="OrthoDB" id="414133at2759"/>
<accession>A0A813BAQ8</accession>
<evidence type="ECO:0000313" key="5">
    <source>
        <dbReference type="Proteomes" id="UP000601435"/>
    </source>
</evidence>
<dbReference type="Gene3D" id="3.90.120.10">
    <property type="entry name" value="DNA Methylase, subunit A, domain 2"/>
    <property type="match status" value="1"/>
</dbReference>
<dbReference type="AlphaFoldDB" id="A0A813BAQ8"/>
<evidence type="ECO:0000256" key="3">
    <source>
        <dbReference type="ARBA" id="ARBA00022691"/>
    </source>
</evidence>
<dbReference type="InterPro" id="IPR050750">
    <property type="entry name" value="C5-MTase"/>
</dbReference>
<keyword evidence="1" id="KW-0489">Methyltransferase</keyword>